<comment type="cofactor">
    <cofactor evidence="2">
        <name>Mg(2+)</name>
        <dbReference type="ChEBI" id="CHEBI:18420"/>
    </cofactor>
</comment>
<name>A0AAW3F5R2_BURGA</name>
<evidence type="ECO:0000313" key="4">
    <source>
        <dbReference type="Proteomes" id="UP000029590"/>
    </source>
</evidence>
<keyword evidence="2" id="KW-0460">Magnesium</keyword>
<dbReference type="KEGG" id="bgo:BM43_7110"/>
<comment type="similarity">
    <text evidence="1">Belongs to the inositol monophosphatase superfamily.</text>
</comment>
<dbReference type="GO" id="GO:0008934">
    <property type="term" value="F:inositol monophosphate 1-phosphatase activity"/>
    <property type="evidence" value="ECO:0007669"/>
    <property type="project" value="TreeGrafter"/>
</dbReference>
<dbReference type="EMBL" id="JPGG01000016">
    <property type="protein sequence ID" value="KGC15190.1"/>
    <property type="molecule type" value="Genomic_DNA"/>
</dbReference>
<dbReference type="AlphaFoldDB" id="A0AAW3F5R2"/>
<dbReference type="InterPro" id="IPR000760">
    <property type="entry name" value="Inositol_monophosphatase-like"/>
</dbReference>
<dbReference type="GO" id="GO:0046872">
    <property type="term" value="F:metal ion binding"/>
    <property type="evidence" value="ECO:0007669"/>
    <property type="project" value="UniProtKB-KW"/>
</dbReference>
<feature type="binding site" evidence="2">
    <location>
        <position position="115"/>
    </location>
    <ligand>
        <name>Mg(2+)</name>
        <dbReference type="ChEBI" id="CHEBI:18420"/>
        <label>1</label>
        <note>catalytic</note>
    </ligand>
</feature>
<dbReference type="Gene3D" id="3.40.190.80">
    <property type="match status" value="1"/>
</dbReference>
<evidence type="ECO:0000256" key="1">
    <source>
        <dbReference type="ARBA" id="ARBA00009759"/>
    </source>
</evidence>
<dbReference type="GO" id="GO:0007165">
    <property type="term" value="P:signal transduction"/>
    <property type="evidence" value="ECO:0007669"/>
    <property type="project" value="TreeGrafter"/>
</dbReference>
<keyword evidence="2" id="KW-0479">Metal-binding</keyword>
<dbReference type="SUPFAM" id="SSF56655">
    <property type="entry name" value="Carbohydrate phosphatase"/>
    <property type="match status" value="1"/>
</dbReference>
<dbReference type="PANTHER" id="PTHR20854:SF4">
    <property type="entry name" value="INOSITOL-1-MONOPHOSPHATASE-RELATED"/>
    <property type="match status" value="1"/>
</dbReference>
<evidence type="ECO:0000313" key="3">
    <source>
        <dbReference type="EMBL" id="KGC15190.1"/>
    </source>
</evidence>
<dbReference type="RefSeq" id="WP_052409139.1">
    <property type="nucleotide sequence ID" value="NZ_CADETG010000007.1"/>
</dbReference>
<dbReference type="GO" id="GO:0006020">
    <property type="term" value="P:inositol metabolic process"/>
    <property type="evidence" value="ECO:0007669"/>
    <property type="project" value="TreeGrafter"/>
</dbReference>
<proteinExistence type="inferred from homology"/>
<gene>
    <name evidence="3" type="ORF">DM48_656</name>
</gene>
<sequence length="175" mass="18257">MFSTDALRRETLFSSVFDPALDELFVAVANEGATLNGRPVRVSLKAELPAAVVGTAVAPRIQVGPEAQEAAIRLFGALAREVFVMRPMAATSLQLAYVAAGRLDAYLETGDDAADWLAGALLIREAGGTVTDLRNERFGWSGDGVLGTNAKLHRALVAMIARATAAEGDAATSAA</sequence>
<dbReference type="PRINTS" id="PR00377">
    <property type="entry name" value="IMPHPHTASES"/>
</dbReference>
<dbReference type="PANTHER" id="PTHR20854">
    <property type="entry name" value="INOSITOL MONOPHOSPHATASE"/>
    <property type="match status" value="1"/>
</dbReference>
<dbReference type="Proteomes" id="UP000029590">
    <property type="component" value="Unassembled WGS sequence"/>
</dbReference>
<comment type="caution">
    <text evidence="3">The sequence shown here is derived from an EMBL/GenBank/DDBJ whole genome shotgun (WGS) entry which is preliminary data.</text>
</comment>
<protein>
    <submittedName>
        <fullName evidence="3">Inositol monophosphatase family protein</fullName>
    </submittedName>
</protein>
<dbReference type="Pfam" id="PF00459">
    <property type="entry name" value="Inositol_P"/>
    <property type="match status" value="1"/>
</dbReference>
<evidence type="ECO:0000256" key="2">
    <source>
        <dbReference type="PIRSR" id="PIRSR600760-2"/>
    </source>
</evidence>
<reference evidence="3 4" key="1">
    <citation type="submission" date="2014-04" db="EMBL/GenBank/DDBJ databases">
        <authorList>
            <person name="Bishop-Lilly K.A."/>
            <person name="Broomall S.M."/>
            <person name="Chain P.S."/>
            <person name="Chertkov O."/>
            <person name="Coyne S.R."/>
            <person name="Daligault H.E."/>
            <person name="Davenport K.W."/>
            <person name="Erkkila T."/>
            <person name="Frey K.G."/>
            <person name="Gibbons H.S."/>
            <person name="Gu W."/>
            <person name="Jaissle J."/>
            <person name="Johnson S.L."/>
            <person name="Koroleva G.I."/>
            <person name="Ladner J.T."/>
            <person name="Lo C.-C."/>
            <person name="Minogue T.D."/>
            <person name="Munk C."/>
            <person name="Palacios G.F."/>
            <person name="Redden C.L."/>
            <person name="Rosenzweig C.N."/>
            <person name="Scholz M.B."/>
            <person name="Teshima H."/>
            <person name="Xu Y."/>
        </authorList>
    </citation>
    <scope>NUCLEOTIDE SEQUENCE [LARGE SCALE GENOMIC DNA]</scope>
    <source>
        <strain evidence="4">gladioli</strain>
    </source>
</reference>
<accession>A0AAW3F5R2</accession>
<organism evidence="3 4">
    <name type="scientific">Burkholderia gladioli</name>
    <name type="common">Pseudomonas marginata</name>
    <name type="synonym">Phytomonas marginata</name>
    <dbReference type="NCBI Taxonomy" id="28095"/>
    <lineage>
        <taxon>Bacteria</taxon>
        <taxon>Pseudomonadati</taxon>
        <taxon>Pseudomonadota</taxon>
        <taxon>Betaproteobacteria</taxon>
        <taxon>Burkholderiales</taxon>
        <taxon>Burkholderiaceae</taxon>
        <taxon>Burkholderia</taxon>
    </lineage>
</organism>